<accession>A0ACC3DAN9</accession>
<reference evidence="1" key="1">
    <citation type="submission" date="2024-09" db="EMBL/GenBank/DDBJ databases">
        <title>Black Yeasts Isolated from many extreme environments.</title>
        <authorList>
            <person name="Coleine C."/>
            <person name="Stajich J.E."/>
            <person name="Selbmann L."/>
        </authorList>
    </citation>
    <scope>NUCLEOTIDE SEQUENCE</scope>
    <source>
        <strain evidence="1">CCFEE 5737</strain>
    </source>
</reference>
<name>A0ACC3DAN9_9PEZI</name>
<organism evidence="1 2">
    <name type="scientific">Coniosporium uncinatum</name>
    <dbReference type="NCBI Taxonomy" id="93489"/>
    <lineage>
        <taxon>Eukaryota</taxon>
        <taxon>Fungi</taxon>
        <taxon>Dikarya</taxon>
        <taxon>Ascomycota</taxon>
        <taxon>Pezizomycotina</taxon>
        <taxon>Dothideomycetes</taxon>
        <taxon>Dothideomycetes incertae sedis</taxon>
        <taxon>Coniosporium</taxon>
    </lineage>
</organism>
<comment type="caution">
    <text evidence="1">The sequence shown here is derived from an EMBL/GenBank/DDBJ whole genome shotgun (WGS) entry which is preliminary data.</text>
</comment>
<keyword evidence="2" id="KW-1185">Reference proteome</keyword>
<evidence type="ECO:0000313" key="1">
    <source>
        <dbReference type="EMBL" id="KAK3064472.1"/>
    </source>
</evidence>
<evidence type="ECO:0000313" key="2">
    <source>
        <dbReference type="Proteomes" id="UP001186974"/>
    </source>
</evidence>
<protein>
    <submittedName>
        <fullName evidence="1">Uncharacterized protein</fullName>
    </submittedName>
</protein>
<dbReference type="EMBL" id="JAWDJW010006504">
    <property type="protein sequence ID" value="KAK3064472.1"/>
    <property type="molecule type" value="Genomic_DNA"/>
</dbReference>
<dbReference type="Proteomes" id="UP001186974">
    <property type="component" value="Unassembled WGS sequence"/>
</dbReference>
<gene>
    <name evidence="1" type="ORF">LTS18_006928</name>
</gene>
<sequence length="321" mass="35805">MATLAHCAYCFEVLDASLNKRQPLSLRRVEELWELYNKDGEEEQVDGVEDEDYMDVDDDEDDEAAPSSAAVPAATEPTKPAAISRLLQTPPTPSSSSPSANSSTPSLAASSATSASLKSSSRTSIFSSLGRRVRKTKQTPSPSTSLSDERSAPLFVTWNTISRNGHRSLRGCIGTFEAQELDEGLRSYALTSALEDTRFHPISKTELQNLEVCVTLLHTFEPTPAADPMAWIIGTHGLRISFTYHGRRHGATYLPDVAREQGWTKEETIVSLMRKAGWSGRKEDWRRVVGMEVVRYRGEREGLGWEVWRRWRAWVEETGRG</sequence>
<proteinExistence type="predicted"/>